<evidence type="ECO:0000313" key="3">
    <source>
        <dbReference type="EMBL" id="CAH0723332.1"/>
    </source>
</evidence>
<feature type="domain" description="Cathepsin propeptide inhibitor" evidence="2">
    <location>
        <begin position="33"/>
        <end position="89"/>
    </location>
</feature>
<evidence type="ECO:0000256" key="1">
    <source>
        <dbReference type="SAM" id="SignalP"/>
    </source>
</evidence>
<dbReference type="SUPFAM" id="SSF54001">
    <property type="entry name" value="Cysteine proteinases"/>
    <property type="match status" value="1"/>
</dbReference>
<proteinExistence type="predicted"/>
<dbReference type="Proteomes" id="UP000838878">
    <property type="component" value="Chromosome 3"/>
</dbReference>
<dbReference type="InterPro" id="IPR013201">
    <property type="entry name" value="Prot_inhib_I29"/>
</dbReference>
<name>A0A8J9V159_9NEOP</name>
<feature type="non-terminal residue" evidence="3">
    <location>
        <position position="97"/>
    </location>
</feature>
<dbReference type="EMBL" id="OV170223">
    <property type="protein sequence ID" value="CAH0723332.1"/>
    <property type="molecule type" value="Genomic_DNA"/>
</dbReference>
<evidence type="ECO:0000313" key="4">
    <source>
        <dbReference type="Proteomes" id="UP000838878"/>
    </source>
</evidence>
<dbReference type="Gene3D" id="1.10.287.2250">
    <property type="match status" value="1"/>
</dbReference>
<gene>
    <name evidence="3" type="ORF">BINO364_LOCUS9174</name>
</gene>
<feature type="signal peptide" evidence="1">
    <location>
        <begin position="1"/>
        <end position="19"/>
    </location>
</feature>
<accession>A0A8J9V159</accession>
<dbReference type="InterPro" id="IPR038765">
    <property type="entry name" value="Papain-like_cys_pep_sf"/>
</dbReference>
<keyword evidence="4" id="KW-1185">Reference proteome</keyword>
<reference evidence="3" key="1">
    <citation type="submission" date="2021-12" db="EMBL/GenBank/DDBJ databases">
        <authorList>
            <person name="Martin H S."/>
        </authorList>
    </citation>
    <scope>NUCLEOTIDE SEQUENCE</scope>
</reference>
<dbReference type="Pfam" id="PF08246">
    <property type="entry name" value="Inhibitor_I29"/>
    <property type="match status" value="1"/>
</dbReference>
<feature type="chain" id="PRO_5035449957" description="Cathepsin propeptide inhibitor domain-containing protein" evidence="1">
    <location>
        <begin position="20"/>
        <end position="97"/>
    </location>
</feature>
<protein>
    <recommendedName>
        <fullName evidence="2">Cathepsin propeptide inhibitor domain-containing protein</fullName>
    </recommendedName>
</protein>
<organism evidence="3 4">
    <name type="scientific">Brenthis ino</name>
    <name type="common">lesser marbled fritillary</name>
    <dbReference type="NCBI Taxonomy" id="405034"/>
    <lineage>
        <taxon>Eukaryota</taxon>
        <taxon>Metazoa</taxon>
        <taxon>Ecdysozoa</taxon>
        <taxon>Arthropoda</taxon>
        <taxon>Hexapoda</taxon>
        <taxon>Insecta</taxon>
        <taxon>Pterygota</taxon>
        <taxon>Neoptera</taxon>
        <taxon>Endopterygota</taxon>
        <taxon>Lepidoptera</taxon>
        <taxon>Glossata</taxon>
        <taxon>Ditrysia</taxon>
        <taxon>Papilionoidea</taxon>
        <taxon>Nymphalidae</taxon>
        <taxon>Heliconiinae</taxon>
        <taxon>Argynnini</taxon>
        <taxon>Brenthis</taxon>
    </lineage>
</organism>
<dbReference type="OrthoDB" id="5855924at2759"/>
<keyword evidence="1" id="KW-0732">Signal</keyword>
<sequence>MRKYISCLFLLVVVALVSSRAPHYDINDAPGLFEKFMKAYSRHYKDEEDKQVHYEAFVESLKMINELNENSDSTIYDINDFADYTAEEKEKVHGFNS</sequence>
<dbReference type="AlphaFoldDB" id="A0A8J9V159"/>
<evidence type="ECO:0000259" key="2">
    <source>
        <dbReference type="SMART" id="SM00848"/>
    </source>
</evidence>
<dbReference type="SMART" id="SM00848">
    <property type="entry name" value="Inhibitor_I29"/>
    <property type="match status" value="1"/>
</dbReference>